<dbReference type="PANTHER" id="PTHR47320:SF1">
    <property type="entry name" value="BIFUNCTIONAL URIDYLYLTRANSFERASE_URIDYLYL-REMOVING ENZYME"/>
    <property type="match status" value="1"/>
</dbReference>
<gene>
    <name evidence="8" type="primary">glnD</name>
    <name evidence="11" type="ORF">SAMN05216361_1186</name>
</gene>
<evidence type="ECO:0000256" key="2">
    <source>
        <dbReference type="ARBA" id="ARBA00022695"/>
    </source>
</evidence>
<dbReference type="GO" id="GO:0008081">
    <property type="term" value="F:phosphoric diester hydrolase activity"/>
    <property type="evidence" value="ECO:0007669"/>
    <property type="project" value="UniProtKB-UniRule"/>
</dbReference>
<evidence type="ECO:0000256" key="5">
    <source>
        <dbReference type="ARBA" id="ARBA00022842"/>
    </source>
</evidence>
<evidence type="ECO:0000256" key="4">
    <source>
        <dbReference type="ARBA" id="ARBA00022801"/>
    </source>
</evidence>
<dbReference type="Gene3D" id="1.10.3090.10">
    <property type="entry name" value="cca-adding enzyme, domain 2"/>
    <property type="match status" value="1"/>
</dbReference>
<dbReference type="SMART" id="SM00471">
    <property type="entry name" value="HDc"/>
    <property type="match status" value="1"/>
</dbReference>
<comment type="catalytic activity">
    <reaction evidence="8">
        <text>[protein-PII]-uridylyl-L-tyrosine + H2O = [protein-PII]-L-tyrosine + UMP + H(+)</text>
        <dbReference type="Rhea" id="RHEA:48600"/>
        <dbReference type="Rhea" id="RHEA-COMP:12147"/>
        <dbReference type="Rhea" id="RHEA-COMP:12148"/>
        <dbReference type="ChEBI" id="CHEBI:15377"/>
        <dbReference type="ChEBI" id="CHEBI:15378"/>
        <dbReference type="ChEBI" id="CHEBI:46858"/>
        <dbReference type="ChEBI" id="CHEBI:57865"/>
        <dbReference type="ChEBI" id="CHEBI:90602"/>
    </reaction>
</comment>
<dbReference type="SUPFAM" id="SSF55021">
    <property type="entry name" value="ACT-like"/>
    <property type="match status" value="2"/>
</dbReference>
<dbReference type="AlphaFoldDB" id="A0A1M5GUZ2"/>
<evidence type="ECO:0000256" key="1">
    <source>
        <dbReference type="ARBA" id="ARBA00022679"/>
    </source>
</evidence>
<evidence type="ECO:0000256" key="8">
    <source>
        <dbReference type="HAMAP-Rule" id="MF_00277"/>
    </source>
</evidence>
<accession>A0A1M5GUZ2</accession>
<comment type="catalytic activity">
    <reaction evidence="8">
        <text>[protein-PII]-L-tyrosine + UTP = [protein-PII]-uridylyl-L-tyrosine + diphosphate</text>
        <dbReference type="Rhea" id="RHEA:13673"/>
        <dbReference type="Rhea" id="RHEA-COMP:12147"/>
        <dbReference type="Rhea" id="RHEA-COMP:12148"/>
        <dbReference type="ChEBI" id="CHEBI:33019"/>
        <dbReference type="ChEBI" id="CHEBI:46398"/>
        <dbReference type="ChEBI" id="CHEBI:46858"/>
        <dbReference type="ChEBI" id="CHEBI:90602"/>
        <dbReference type="EC" id="2.7.7.59"/>
    </reaction>
</comment>
<dbReference type="SUPFAM" id="SSF109604">
    <property type="entry name" value="HD-domain/PDEase-like"/>
    <property type="match status" value="1"/>
</dbReference>
<dbReference type="InterPro" id="IPR043519">
    <property type="entry name" value="NT_sf"/>
</dbReference>
<dbReference type="PROSITE" id="PS51831">
    <property type="entry name" value="HD"/>
    <property type="match status" value="1"/>
</dbReference>
<keyword evidence="6 8" id="KW-0511">Multifunctional enzyme</keyword>
<evidence type="ECO:0000313" key="12">
    <source>
        <dbReference type="Proteomes" id="UP000184520"/>
    </source>
</evidence>
<dbReference type="STRING" id="634436.SAMN05216361_1186"/>
<dbReference type="EC" id="2.7.7.59" evidence="8"/>
<dbReference type="Gene3D" id="3.30.460.10">
    <property type="entry name" value="Beta Polymerase, domain 2"/>
    <property type="match status" value="1"/>
</dbReference>
<dbReference type="InterPro" id="IPR010043">
    <property type="entry name" value="UTase/UR"/>
</dbReference>
<evidence type="ECO:0000256" key="7">
    <source>
        <dbReference type="ARBA" id="ARBA00047968"/>
    </source>
</evidence>
<dbReference type="Proteomes" id="UP000184520">
    <property type="component" value="Unassembled WGS sequence"/>
</dbReference>
<keyword evidence="2 8" id="KW-0548">Nucleotidyltransferase</keyword>
<keyword evidence="12" id="KW-1185">Reference proteome</keyword>
<keyword evidence="5 8" id="KW-0460">Magnesium</keyword>
<evidence type="ECO:0000256" key="3">
    <source>
        <dbReference type="ARBA" id="ARBA00022737"/>
    </source>
</evidence>
<keyword evidence="4 8" id="KW-0378">Hydrolase</keyword>
<dbReference type="GO" id="GO:0008893">
    <property type="term" value="F:guanosine-3',5'-bis(diphosphate) 3'-diphosphatase activity"/>
    <property type="evidence" value="ECO:0007669"/>
    <property type="project" value="UniProtKB-EC"/>
</dbReference>
<proteinExistence type="inferred from homology"/>
<dbReference type="InterPro" id="IPR002934">
    <property type="entry name" value="Polymerase_NTP_transf_dom"/>
</dbReference>
<dbReference type="CDD" id="cd04900">
    <property type="entry name" value="ACT_UUR-like_1"/>
    <property type="match status" value="1"/>
</dbReference>
<dbReference type="GO" id="GO:0008773">
    <property type="term" value="F:[protein-PII] uridylyltransferase activity"/>
    <property type="evidence" value="ECO:0007669"/>
    <property type="project" value="UniProtKB-UniRule"/>
</dbReference>
<dbReference type="InterPro" id="IPR006674">
    <property type="entry name" value="HD_domain"/>
</dbReference>
<sequence>MGSFVNLQQLCDNASSLESVDDIKAIKELVQSSYDWLTASFNKQPIDTLVTGRATFIDCLLQRIWHLYGLEDAKHLALCAVGGYGRGHLQPYSDIDLLIVSKKALKPDVKEKIGMFITLLWDIKLDVGQSVRTIKETVKLAKEDISIATNLVESRYLCGCEDTFEDLWHAVNVKSSWTSQAFFVAKYEEQQARHAKFNGTSYNLEPNIKENPGCLRDIQSIGWVAKKHFREYDGWNLVGHGYFTENEHAELIECRMALWRIRFALHMVAGRSENRLLFDYQTDVARMLEYGDDNKTAVEKMMKAFFRTVRRVTELNQLLLQRFRYDMLNQSIQCQQTINDDFCLSDGRISPRHENVFPTPEAILDFLRVIADTPDTVGLDTDCIRQLRNARRRFQDTYYVEREACRVKLIELFKHPHFFDFAWDIMHQYGILQSYLPQWDHIVGMMQFDLFHAYTVDEHTHRLVKHVNHYFSDRNVEFPRCGRIVKNLDKPELLYIAAIFHDIAKGRNGDHSTLGAKDVASFCEAHNIVSSDAELIAWLVENHLLMSVVAQRRDIYDPDVVNDFATAVRSQGHLNLLYALTLADIRATNDNLWNDWKSSLLRELYLMTQKALDNGLQCGVTMQERVELHKSKALASLQQQGIDDAALMTLWSRFEDDYFARFRPEQIAWHSREILAFEPIEDDAVMLIKTNNDIAKGGTELLMYGKDRPALFAQIASVLDSRNCTIRDAHIAVTRDGHVFDSMLILENDGSRIDSESRMRSIEAAIADQLLKPGRNHTNTRKLSRQHKQLNVPVKVRFYSAQDDATLIELEALDAPGILAKVGHAFVDCKLTLKLAKIATIGERAEDVFIVSNEQGKALTPEEQTALKKRILFKLDQLEDINIP</sequence>
<dbReference type="EMBL" id="FQWD01000002">
    <property type="protein sequence ID" value="SHG07539.1"/>
    <property type="molecule type" value="Genomic_DNA"/>
</dbReference>
<dbReference type="SUPFAM" id="SSF81301">
    <property type="entry name" value="Nucleotidyltransferase"/>
    <property type="match status" value="1"/>
</dbReference>
<comment type="cofactor">
    <cofactor evidence="8">
        <name>Mg(2+)</name>
        <dbReference type="ChEBI" id="CHEBI:18420"/>
    </cofactor>
</comment>
<dbReference type="PROSITE" id="PS51671">
    <property type="entry name" value="ACT"/>
    <property type="match status" value="2"/>
</dbReference>
<comment type="similarity">
    <text evidence="8">Belongs to the GlnD family.</text>
</comment>
<dbReference type="InterPro" id="IPR003607">
    <property type="entry name" value="HD/PDEase_dom"/>
</dbReference>
<keyword evidence="3" id="KW-0677">Repeat</keyword>
<dbReference type="SUPFAM" id="SSF81593">
    <property type="entry name" value="Nucleotidyltransferase substrate binding subunit/domain"/>
    <property type="match status" value="1"/>
</dbReference>
<dbReference type="PIRSF" id="PIRSF006288">
    <property type="entry name" value="PII_uridyltransf"/>
    <property type="match status" value="1"/>
</dbReference>
<dbReference type="CDD" id="cd00077">
    <property type="entry name" value="HDc"/>
    <property type="match status" value="1"/>
</dbReference>
<dbReference type="InterPro" id="IPR045865">
    <property type="entry name" value="ACT-like_dom_sf"/>
</dbReference>
<reference evidence="12" key="1">
    <citation type="submission" date="2016-11" db="EMBL/GenBank/DDBJ databases">
        <authorList>
            <person name="Varghese N."/>
            <person name="Submissions S."/>
        </authorList>
    </citation>
    <scope>NUCLEOTIDE SEQUENCE [LARGE SCALE GENOMIC DNA]</scope>
    <source>
        <strain evidence="12">CGMCC 1.8995</strain>
    </source>
</reference>
<comment type="caution">
    <text evidence="8">Lacks conserved residue(s) required for the propagation of feature annotation.</text>
</comment>
<dbReference type="Pfam" id="PF01909">
    <property type="entry name" value="NTP_transf_2"/>
    <property type="match status" value="1"/>
</dbReference>
<organism evidence="11 12">
    <name type="scientific">Marisediminitalea aggregata</name>
    <dbReference type="NCBI Taxonomy" id="634436"/>
    <lineage>
        <taxon>Bacteria</taxon>
        <taxon>Pseudomonadati</taxon>
        <taxon>Pseudomonadota</taxon>
        <taxon>Gammaproteobacteria</taxon>
        <taxon>Alteromonadales</taxon>
        <taxon>Alteromonadaceae</taxon>
        <taxon>Marisediminitalea</taxon>
    </lineage>
</organism>
<dbReference type="InterPro" id="IPR013546">
    <property type="entry name" value="PII_UdlTrfase/GS_AdlTrfase"/>
</dbReference>
<dbReference type="InterPro" id="IPR002912">
    <property type="entry name" value="ACT_dom"/>
</dbReference>
<feature type="domain" description="HD" evidence="10">
    <location>
        <begin position="456"/>
        <end position="577"/>
    </location>
</feature>
<feature type="domain" description="ACT" evidence="9">
    <location>
        <begin position="807"/>
        <end position="884"/>
    </location>
</feature>
<evidence type="ECO:0000256" key="6">
    <source>
        <dbReference type="ARBA" id="ARBA00023268"/>
    </source>
</evidence>
<dbReference type="Pfam" id="PF01966">
    <property type="entry name" value="HD"/>
    <property type="match status" value="1"/>
</dbReference>
<evidence type="ECO:0000259" key="10">
    <source>
        <dbReference type="PROSITE" id="PS51831"/>
    </source>
</evidence>
<dbReference type="HAMAP" id="MF_00277">
    <property type="entry name" value="PII_uridylyl_transf"/>
    <property type="match status" value="1"/>
</dbReference>
<comment type="function">
    <text evidence="8">Modifies, by uridylylation and deuridylylation, the PII regulatory proteins (GlnB and homologs), in response to the nitrogen status of the cell that GlnD senses through the glutamine level. Under low glutamine levels, catalyzes the conversion of the PII proteins and UTP to PII-UMP and PPi, while under higher glutamine levels, GlnD hydrolyzes PII-UMP to PII and UMP (deuridylylation). Thus, controls uridylylation state and activity of the PII proteins, and plays an important role in the regulation of nitrogen metabolism.</text>
</comment>
<comment type="catalytic activity">
    <reaction evidence="7">
        <text>guanosine 3',5'-bis(diphosphate) + H2O = GDP + diphosphate + H(+)</text>
        <dbReference type="Rhea" id="RHEA:14253"/>
        <dbReference type="ChEBI" id="CHEBI:15377"/>
        <dbReference type="ChEBI" id="CHEBI:15378"/>
        <dbReference type="ChEBI" id="CHEBI:33019"/>
        <dbReference type="ChEBI" id="CHEBI:58189"/>
        <dbReference type="ChEBI" id="CHEBI:77828"/>
        <dbReference type="EC" id="3.1.7.2"/>
    </reaction>
</comment>
<evidence type="ECO:0000313" key="11">
    <source>
        <dbReference type="EMBL" id="SHG07539.1"/>
    </source>
</evidence>
<dbReference type="CDD" id="cd04899">
    <property type="entry name" value="ACT_ACR-UUR-like_2"/>
    <property type="match status" value="1"/>
</dbReference>
<dbReference type="NCBIfam" id="TIGR01693">
    <property type="entry name" value="UTase_glnD"/>
    <property type="match status" value="1"/>
</dbReference>
<dbReference type="PANTHER" id="PTHR47320">
    <property type="entry name" value="BIFUNCTIONAL URIDYLYLTRANSFERASE/URIDYLYL-REMOVING ENZYME"/>
    <property type="match status" value="1"/>
</dbReference>
<keyword evidence="1 8" id="KW-0808">Transferase</keyword>
<evidence type="ECO:0000259" key="9">
    <source>
        <dbReference type="PROSITE" id="PS51671"/>
    </source>
</evidence>
<comment type="activity regulation">
    <text evidence="8">Uridylyltransferase (UTase) activity is inhibited by glutamine, while glutamine activates uridylyl-removing (UR) activity.</text>
</comment>
<name>A0A1M5GUZ2_9ALTE</name>
<dbReference type="CDD" id="cd05401">
    <property type="entry name" value="NT_GlnE_GlnD_like"/>
    <property type="match status" value="1"/>
</dbReference>
<comment type="domain">
    <text evidence="8">Has four distinct domains: an N-terminal nucleotidyltransferase (NT) domain responsible for UTase activity, a central HD domain that encodes UR activity, and two C-terminal ACT domains that seem to have a role in glutamine sensing.</text>
</comment>
<dbReference type="EC" id="3.1.4.-" evidence="8"/>
<protein>
    <recommendedName>
        <fullName evidence="8">Bifunctional uridylyltransferase/uridylyl-removing enzyme</fullName>
        <shortName evidence="8">UTase/UR</shortName>
    </recommendedName>
    <alternativeName>
        <fullName evidence="8">Bifunctional [protein-PII] modification enzyme</fullName>
    </alternativeName>
    <alternativeName>
        <fullName evidence="8">Bifunctional nitrogen sensor protein</fullName>
    </alternativeName>
    <domain>
        <recommendedName>
            <fullName evidence="8">[Protein-PII] uridylyltransferase</fullName>
            <shortName evidence="8">PII uridylyltransferase</shortName>
            <shortName evidence="8">UTase</shortName>
            <ecNumber evidence="8">2.7.7.59</ecNumber>
        </recommendedName>
    </domain>
    <domain>
        <recommendedName>
            <fullName evidence="8">[Protein-PII]-UMP uridylyl-removing enzyme</fullName>
            <shortName evidence="8">UR</shortName>
            <ecNumber evidence="8">3.1.4.-</ecNumber>
        </recommendedName>
    </domain>
</protein>
<feature type="domain" description="ACT" evidence="9">
    <location>
        <begin position="700"/>
        <end position="777"/>
    </location>
</feature>
<dbReference type="Pfam" id="PF08335">
    <property type="entry name" value="GlnD_UR_UTase"/>
    <property type="match status" value="1"/>
</dbReference>
<feature type="region of interest" description="Uridylyltransferase" evidence="8">
    <location>
        <begin position="1"/>
        <end position="337"/>
    </location>
</feature>
<dbReference type="GO" id="GO:0006808">
    <property type="term" value="P:regulation of nitrogen utilization"/>
    <property type="evidence" value="ECO:0007669"/>
    <property type="project" value="UniProtKB-UniRule"/>
</dbReference>